<feature type="region of interest" description="Disordered" evidence="1">
    <location>
        <begin position="108"/>
        <end position="142"/>
    </location>
</feature>
<feature type="compositionally biased region" description="Basic residues" evidence="1">
    <location>
        <begin position="130"/>
        <end position="142"/>
    </location>
</feature>
<evidence type="ECO:0000313" key="3">
    <source>
        <dbReference type="Proteomes" id="UP001280121"/>
    </source>
</evidence>
<proteinExistence type="predicted"/>
<dbReference type="AlphaFoldDB" id="A0AAD9TKE8"/>
<feature type="compositionally biased region" description="Low complexity" evidence="1">
    <location>
        <begin position="117"/>
        <end position="127"/>
    </location>
</feature>
<organism evidence="2 3">
    <name type="scientific">Dipteronia dyeriana</name>
    <dbReference type="NCBI Taxonomy" id="168575"/>
    <lineage>
        <taxon>Eukaryota</taxon>
        <taxon>Viridiplantae</taxon>
        <taxon>Streptophyta</taxon>
        <taxon>Embryophyta</taxon>
        <taxon>Tracheophyta</taxon>
        <taxon>Spermatophyta</taxon>
        <taxon>Magnoliopsida</taxon>
        <taxon>eudicotyledons</taxon>
        <taxon>Gunneridae</taxon>
        <taxon>Pentapetalae</taxon>
        <taxon>rosids</taxon>
        <taxon>malvids</taxon>
        <taxon>Sapindales</taxon>
        <taxon>Sapindaceae</taxon>
        <taxon>Hippocastanoideae</taxon>
        <taxon>Acereae</taxon>
        <taxon>Dipteronia</taxon>
    </lineage>
</organism>
<accession>A0AAD9TKE8</accession>
<name>A0AAD9TKE8_9ROSI</name>
<reference evidence="2" key="1">
    <citation type="journal article" date="2023" name="Plant J.">
        <title>Genome sequences and population genomics provide insights into the demographic history, inbreeding, and mutation load of two 'living fossil' tree species of Dipteronia.</title>
        <authorList>
            <person name="Feng Y."/>
            <person name="Comes H.P."/>
            <person name="Chen J."/>
            <person name="Zhu S."/>
            <person name="Lu R."/>
            <person name="Zhang X."/>
            <person name="Li P."/>
            <person name="Qiu J."/>
            <person name="Olsen K.M."/>
            <person name="Qiu Y."/>
        </authorList>
    </citation>
    <scope>NUCLEOTIDE SEQUENCE</scope>
    <source>
        <strain evidence="2">KIB01</strain>
    </source>
</reference>
<dbReference type="Proteomes" id="UP001280121">
    <property type="component" value="Unassembled WGS sequence"/>
</dbReference>
<dbReference type="EMBL" id="JANJYI010000008">
    <property type="protein sequence ID" value="KAK2637661.1"/>
    <property type="molecule type" value="Genomic_DNA"/>
</dbReference>
<gene>
    <name evidence="2" type="ORF">Ddye_025456</name>
</gene>
<comment type="caution">
    <text evidence="2">The sequence shown here is derived from an EMBL/GenBank/DDBJ whole genome shotgun (WGS) entry which is preliminary data.</text>
</comment>
<feature type="region of interest" description="Disordered" evidence="1">
    <location>
        <begin position="1"/>
        <end position="23"/>
    </location>
</feature>
<protein>
    <submittedName>
        <fullName evidence="2">Uncharacterized protein</fullName>
    </submittedName>
</protein>
<evidence type="ECO:0000313" key="2">
    <source>
        <dbReference type="EMBL" id="KAK2637661.1"/>
    </source>
</evidence>
<evidence type="ECO:0000256" key="1">
    <source>
        <dbReference type="SAM" id="MobiDB-lite"/>
    </source>
</evidence>
<keyword evidence="3" id="KW-1185">Reference proteome</keyword>
<sequence length="142" mass="16359">MSNTEMLTNRGVESGQGGLKAPTQNLCYKKSKKNKSNEKDVELVEFTSFLKNDDQVSSYTGQILPMTRQHFQDLVNVEKLISDMTSINMKWATEMKLLDNLRKIAQFEKDEEERSQPKNTSSSSSPQQKRDRKKRVNNKINV</sequence>